<dbReference type="PANTHER" id="PTHR42718:SF9">
    <property type="entry name" value="MAJOR FACILITATOR SUPERFAMILY MULTIDRUG TRANSPORTER MFSC"/>
    <property type="match status" value="1"/>
</dbReference>
<evidence type="ECO:0000313" key="10">
    <source>
        <dbReference type="EMBL" id="AFZ70594.1"/>
    </source>
</evidence>
<keyword evidence="7 8" id="KW-0472">Membrane</keyword>
<gene>
    <name evidence="10" type="ordered locus">Calag_0853</name>
</gene>
<protein>
    <submittedName>
        <fullName evidence="10">Drug resistance transporter, EmrB/QacA subfamily</fullName>
    </submittedName>
</protein>
<dbReference type="InterPro" id="IPR011701">
    <property type="entry name" value="MFS"/>
</dbReference>
<dbReference type="InterPro" id="IPR020846">
    <property type="entry name" value="MFS_dom"/>
</dbReference>
<feature type="transmembrane region" description="Helical" evidence="8">
    <location>
        <begin position="161"/>
        <end position="181"/>
    </location>
</feature>
<reference evidence="11" key="1">
    <citation type="submission" date="2012-03" db="EMBL/GenBank/DDBJ databases">
        <title>Complete genome of Caldisphaera lagunensis DSM 15908.</title>
        <authorList>
            <person name="Lucas S."/>
            <person name="Copeland A."/>
            <person name="Lapidus A."/>
            <person name="Glavina del Rio T."/>
            <person name="Dalin E."/>
            <person name="Tice H."/>
            <person name="Bruce D."/>
            <person name="Goodwin L."/>
            <person name="Pitluck S."/>
            <person name="Peters L."/>
            <person name="Mikhailova N."/>
            <person name="Teshima H."/>
            <person name="Kyrpides N."/>
            <person name="Mavromatis K."/>
            <person name="Ivanova N."/>
            <person name="Brettin T."/>
            <person name="Detter J.C."/>
            <person name="Han C."/>
            <person name="Larimer F."/>
            <person name="Land M."/>
            <person name="Hauser L."/>
            <person name="Markowitz V."/>
            <person name="Cheng J.-F."/>
            <person name="Hugenholtz P."/>
            <person name="Woyke T."/>
            <person name="Wu D."/>
            <person name="Spring S."/>
            <person name="Schroeder M."/>
            <person name="Brambilla E."/>
            <person name="Klenk H.-P."/>
            <person name="Eisen J.A."/>
        </authorList>
    </citation>
    <scope>NUCLEOTIDE SEQUENCE [LARGE SCALE GENOMIC DNA]</scope>
    <source>
        <strain evidence="11">DSM 15908 / JCM 11604 / IC-154</strain>
    </source>
</reference>
<dbReference type="SUPFAM" id="SSF103473">
    <property type="entry name" value="MFS general substrate transporter"/>
    <property type="match status" value="1"/>
</dbReference>
<dbReference type="OrthoDB" id="117970at2157"/>
<feature type="transmembrane region" description="Helical" evidence="8">
    <location>
        <begin position="136"/>
        <end position="155"/>
    </location>
</feature>
<dbReference type="PANTHER" id="PTHR42718">
    <property type="entry name" value="MAJOR FACILITATOR SUPERFAMILY MULTIDRUG TRANSPORTER MFSC"/>
    <property type="match status" value="1"/>
</dbReference>
<accession>L0AB16</accession>
<dbReference type="AlphaFoldDB" id="L0AB16"/>
<dbReference type="Gene3D" id="1.20.1720.10">
    <property type="entry name" value="Multidrug resistance protein D"/>
    <property type="match status" value="1"/>
</dbReference>
<keyword evidence="5 8" id="KW-0812">Transmembrane</keyword>
<keyword evidence="6 8" id="KW-1133">Transmembrane helix</keyword>
<evidence type="ECO:0000313" key="11">
    <source>
        <dbReference type="Proteomes" id="UP000010469"/>
    </source>
</evidence>
<proteinExistence type="inferred from homology"/>
<feature type="transmembrane region" description="Helical" evidence="8">
    <location>
        <begin position="353"/>
        <end position="371"/>
    </location>
</feature>
<evidence type="ECO:0000256" key="1">
    <source>
        <dbReference type="ARBA" id="ARBA00004651"/>
    </source>
</evidence>
<feature type="transmembrane region" description="Helical" evidence="8">
    <location>
        <begin position="42"/>
        <end position="61"/>
    </location>
</feature>
<evidence type="ECO:0000256" key="6">
    <source>
        <dbReference type="ARBA" id="ARBA00022989"/>
    </source>
</evidence>
<dbReference type="GeneID" id="14212113"/>
<keyword evidence="4" id="KW-1003">Cell membrane</keyword>
<feature type="transmembrane region" description="Helical" evidence="8">
    <location>
        <begin position="98"/>
        <end position="124"/>
    </location>
</feature>
<feature type="domain" description="Major facilitator superfamily (MFS) profile" evidence="9">
    <location>
        <begin position="7"/>
        <end position="472"/>
    </location>
</feature>
<dbReference type="GO" id="GO:0005886">
    <property type="term" value="C:plasma membrane"/>
    <property type="evidence" value="ECO:0007669"/>
    <property type="project" value="UniProtKB-SubCell"/>
</dbReference>
<evidence type="ECO:0000256" key="7">
    <source>
        <dbReference type="ARBA" id="ARBA00023136"/>
    </source>
</evidence>
<dbReference type="CDD" id="cd17321">
    <property type="entry name" value="MFS_MMR_MDR_like"/>
    <property type="match status" value="1"/>
</dbReference>
<organism evidence="10 11">
    <name type="scientific">Caldisphaera lagunensis (strain DSM 15908 / JCM 11604 / ANMR 0165 / IC-154)</name>
    <dbReference type="NCBI Taxonomy" id="1056495"/>
    <lineage>
        <taxon>Archaea</taxon>
        <taxon>Thermoproteota</taxon>
        <taxon>Thermoprotei</taxon>
        <taxon>Acidilobales</taxon>
        <taxon>Caldisphaeraceae</taxon>
        <taxon>Caldisphaera</taxon>
    </lineage>
</organism>
<dbReference type="Proteomes" id="UP000010469">
    <property type="component" value="Chromosome"/>
</dbReference>
<dbReference type="Gene3D" id="1.20.1250.20">
    <property type="entry name" value="MFS general substrate transporter like domains"/>
    <property type="match status" value="1"/>
</dbReference>
<evidence type="ECO:0000256" key="5">
    <source>
        <dbReference type="ARBA" id="ARBA00022692"/>
    </source>
</evidence>
<evidence type="ECO:0000259" key="9">
    <source>
        <dbReference type="PROSITE" id="PS50850"/>
    </source>
</evidence>
<feature type="transmembrane region" description="Helical" evidence="8">
    <location>
        <begin position="403"/>
        <end position="427"/>
    </location>
</feature>
<feature type="transmembrane region" description="Helical" evidence="8">
    <location>
        <begin position="193"/>
        <end position="217"/>
    </location>
</feature>
<evidence type="ECO:0000256" key="8">
    <source>
        <dbReference type="SAM" id="Phobius"/>
    </source>
</evidence>
<dbReference type="GO" id="GO:0022857">
    <property type="term" value="F:transmembrane transporter activity"/>
    <property type="evidence" value="ECO:0007669"/>
    <property type="project" value="InterPro"/>
</dbReference>
<dbReference type="KEGG" id="clg:Calag_0853"/>
<dbReference type="InterPro" id="IPR004638">
    <property type="entry name" value="EmrB-like"/>
</dbReference>
<keyword evidence="11" id="KW-1185">Reference proteome</keyword>
<dbReference type="PROSITE" id="PS50850">
    <property type="entry name" value="MFS"/>
    <property type="match status" value="1"/>
</dbReference>
<evidence type="ECO:0000256" key="2">
    <source>
        <dbReference type="ARBA" id="ARBA00008537"/>
    </source>
</evidence>
<dbReference type="EMBL" id="CP003378">
    <property type="protein sequence ID" value="AFZ70594.1"/>
    <property type="molecule type" value="Genomic_DNA"/>
</dbReference>
<feature type="transmembrane region" description="Helical" evidence="8">
    <location>
        <begin position="73"/>
        <end position="92"/>
    </location>
</feature>
<dbReference type="InterPro" id="IPR036259">
    <property type="entry name" value="MFS_trans_sf"/>
</dbReference>
<evidence type="ECO:0000256" key="4">
    <source>
        <dbReference type="ARBA" id="ARBA00022475"/>
    </source>
</evidence>
<dbReference type="InParanoid" id="L0AB16"/>
<evidence type="ECO:0000256" key="3">
    <source>
        <dbReference type="ARBA" id="ARBA00022448"/>
    </source>
</evidence>
<dbReference type="HOGENOM" id="CLU_000960_28_3_2"/>
<sequence length="492" mass="53521">MEYKWKALSVTSVGSFMSAIDSTVVLLALVPITEDLHADYVTIVWIVIGYLLASTSLVLSLGRMGDMYGRKRIYNLGFVVFTIGSLFAALSMNGIQLVIFRAIEGIGSAMMIANSLAIISIAFPPNERGKAFGVNSIVWATGNILGIVLGGFIITFTTWRWIFLINVPIGIFGTLWAWKTLKETKANNIKESFDVPAAIAFTLGILLIQLGVTNGLLYGWHDISTIISFILSPFPFIFFLVWETRFAKDPIIDLKLFFGNRMFSASTFTATIQSLALFAVNFLLLFYLEGIYGLNVLTASYLIIPMALVNAIIGPFGGRLSDKYGSRLISTIGLGFQAIAILMLSFMNSSTPLWYIALTEAIFGIGGGLFWPSNTSAVMSGAPKGKYGAASGVLSTFRNTGMILSFAVALSAVAARLPSYIVYQLFVGTINSKLDVSTANIYLSAQSFAYHISFGLLIVAMIVSLIRPSKQLQGISSQEKLSQQQKIPLQNS</sequence>
<dbReference type="FunCoup" id="L0AB16">
    <property type="interactions" value="13"/>
</dbReference>
<feature type="transmembrane region" description="Helical" evidence="8">
    <location>
        <begin position="223"/>
        <end position="242"/>
    </location>
</feature>
<feature type="transmembrane region" description="Helical" evidence="8">
    <location>
        <begin position="328"/>
        <end position="347"/>
    </location>
</feature>
<feature type="transmembrane region" description="Helical" evidence="8">
    <location>
        <begin position="263"/>
        <end position="288"/>
    </location>
</feature>
<comment type="similarity">
    <text evidence="2">Belongs to the major facilitator superfamily. EmrB family.</text>
</comment>
<name>L0AB16_CALLD</name>
<dbReference type="NCBIfam" id="TIGR00711">
    <property type="entry name" value="efflux_EmrB"/>
    <property type="match status" value="1"/>
</dbReference>
<keyword evidence="3" id="KW-0813">Transport</keyword>
<feature type="transmembrane region" description="Helical" evidence="8">
    <location>
        <begin position="7"/>
        <end position="30"/>
    </location>
</feature>
<dbReference type="Pfam" id="PF07690">
    <property type="entry name" value="MFS_1"/>
    <property type="match status" value="1"/>
</dbReference>
<feature type="transmembrane region" description="Helical" evidence="8">
    <location>
        <begin position="447"/>
        <end position="466"/>
    </location>
</feature>
<feature type="transmembrane region" description="Helical" evidence="8">
    <location>
        <begin position="294"/>
        <end position="316"/>
    </location>
</feature>
<dbReference type="RefSeq" id="WP_015232491.1">
    <property type="nucleotide sequence ID" value="NC_019791.1"/>
</dbReference>
<dbReference type="eggNOG" id="arCOG00144">
    <property type="taxonomic scope" value="Archaea"/>
</dbReference>
<comment type="subcellular location">
    <subcellularLocation>
        <location evidence="1">Cell membrane</location>
        <topology evidence="1">Multi-pass membrane protein</topology>
    </subcellularLocation>
</comment>